<dbReference type="OrthoDB" id="119432at2"/>
<dbReference type="Pfam" id="PF05163">
    <property type="entry name" value="DinB"/>
    <property type="match status" value="1"/>
</dbReference>
<dbReference type="InterPro" id="IPR007837">
    <property type="entry name" value="DinB"/>
</dbReference>
<dbReference type="AlphaFoldDB" id="A0A1X7I6L6"/>
<accession>A0A1X7I6L6</accession>
<feature type="binding site" evidence="3">
    <location>
        <position position="127"/>
    </location>
    <ligand>
        <name>a divalent metal cation</name>
        <dbReference type="ChEBI" id="CHEBI:60240"/>
    </ligand>
</feature>
<evidence type="ECO:0000256" key="1">
    <source>
        <dbReference type="ARBA" id="ARBA00008635"/>
    </source>
</evidence>
<organism evidence="4 5">
    <name type="scientific">Paenibacillus aquistagni</name>
    <dbReference type="NCBI Taxonomy" id="1852522"/>
    <lineage>
        <taxon>Bacteria</taxon>
        <taxon>Bacillati</taxon>
        <taxon>Bacillota</taxon>
        <taxon>Bacilli</taxon>
        <taxon>Bacillales</taxon>
        <taxon>Paenibacillaceae</taxon>
        <taxon>Paenibacillus</taxon>
    </lineage>
</organism>
<dbReference type="EMBL" id="FXAZ01000001">
    <property type="protein sequence ID" value="SMG10159.1"/>
    <property type="molecule type" value="Genomic_DNA"/>
</dbReference>
<feature type="binding site" evidence="3">
    <location>
        <position position="131"/>
    </location>
    <ligand>
        <name>a divalent metal cation</name>
        <dbReference type="ChEBI" id="CHEBI:60240"/>
    </ligand>
</feature>
<gene>
    <name evidence="4" type="ORF">SAMN06295960_0172</name>
</gene>
<dbReference type="InterPro" id="IPR034660">
    <property type="entry name" value="DinB/YfiT-like"/>
</dbReference>
<reference evidence="4 5" key="1">
    <citation type="submission" date="2017-04" db="EMBL/GenBank/DDBJ databases">
        <authorList>
            <person name="Afonso C.L."/>
            <person name="Miller P.J."/>
            <person name="Scott M.A."/>
            <person name="Spackman E."/>
            <person name="Goraichik I."/>
            <person name="Dimitrov K.M."/>
            <person name="Suarez D.L."/>
            <person name="Swayne D.E."/>
        </authorList>
    </citation>
    <scope>NUCLEOTIDE SEQUENCE [LARGE SCALE GENOMIC DNA]</scope>
    <source>
        <strain evidence="4 5">11</strain>
    </source>
</reference>
<evidence type="ECO:0000313" key="5">
    <source>
        <dbReference type="Proteomes" id="UP000193834"/>
    </source>
</evidence>
<dbReference type="Proteomes" id="UP000193834">
    <property type="component" value="Unassembled WGS sequence"/>
</dbReference>
<keyword evidence="5" id="KW-1185">Reference proteome</keyword>
<dbReference type="Gene3D" id="1.20.120.450">
    <property type="entry name" value="dinb family like domain"/>
    <property type="match status" value="1"/>
</dbReference>
<keyword evidence="2 3" id="KW-0479">Metal-binding</keyword>
<dbReference type="GO" id="GO:0046872">
    <property type="term" value="F:metal ion binding"/>
    <property type="evidence" value="ECO:0007669"/>
    <property type="project" value="UniProtKB-KW"/>
</dbReference>
<dbReference type="RefSeq" id="WP_085492475.1">
    <property type="nucleotide sequence ID" value="NZ_FXAZ01000001.1"/>
</dbReference>
<protein>
    <submittedName>
        <fullName evidence="4">Uncharacterized damage-inducible protein DinB (Forms a four-helix bundle)</fullName>
    </submittedName>
</protein>
<evidence type="ECO:0000256" key="2">
    <source>
        <dbReference type="ARBA" id="ARBA00022723"/>
    </source>
</evidence>
<dbReference type="SUPFAM" id="SSF109854">
    <property type="entry name" value="DinB/YfiT-like putative metalloenzymes"/>
    <property type="match status" value="1"/>
</dbReference>
<evidence type="ECO:0000256" key="3">
    <source>
        <dbReference type="PIRSR" id="PIRSR607837-1"/>
    </source>
</evidence>
<feature type="binding site" evidence="3">
    <location>
        <position position="48"/>
    </location>
    <ligand>
        <name>a divalent metal cation</name>
        <dbReference type="ChEBI" id="CHEBI:60240"/>
    </ligand>
</feature>
<evidence type="ECO:0000313" key="4">
    <source>
        <dbReference type="EMBL" id="SMG10159.1"/>
    </source>
</evidence>
<comment type="similarity">
    <text evidence="1">Belongs to the DinB family.</text>
</comment>
<dbReference type="STRING" id="1852522.SAMN06295960_0172"/>
<sequence length="164" mass="18479">MFRTVEEFLQEWAMESEATLRLLHVLTDESLPQQVVENHFKLGELGWHLAHSIPVFAEQVGLEMISLGDYRSTPTEAAVIADSYKQASDSFVQAMTSAWTDESLMDVRKVFGRESANASTLRFLIQHQAHHRGQMTVLMRQAGLVVPGTYGPSREEWADMQAQG</sequence>
<proteinExistence type="inferred from homology"/>
<name>A0A1X7I6L6_9BACL</name>